<dbReference type="InterPro" id="IPR007219">
    <property type="entry name" value="XnlR_reg_dom"/>
</dbReference>
<name>A0ABY6U084_BIOOC</name>
<dbReference type="PANTHER" id="PTHR46910">
    <property type="entry name" value="TRANSCRIPTION FACTOR PDR1"/>
    <property type="match status" value="1"/>
</dbReference>
<evidence type="ECO:0000256" key="1">
    <source>
        <dbReference type="ARBA" id="ARBA00023242"/>
    </source>
</evidence>
<reference evidence="4 5" key="1">
    <citation type="submission" date="2019-06" db="EMBL/GenBank/DDBJ databases">
        <authorList>
            <person name="Broberg M."/>
        </authorList>
    </citation>
    <scope>NUCLEOTIDE SEQUENCE [LARGE SCALE GENOMIC DNA]</scope>
</reference>
<evidence type="ECO:0000256" key="2">
    <source>
        <dbReference type="SAM" id="MobiDB-lite"/>
    </source>
</evidence>
<comment type="caution">
    <text evidence="4">The sequence shown here is derived from an EMBL/GenBank/DDBJ whole genome shotgun (WGS) entry which is preliminary data.</text>
</comment>
<accession>A0ABY6U084</accession>
<feature type="region of interest" description="Disordered" evidence="2">
    <location>
        <begin position="438"/>
        <end position="457"/>
    </location>
</feature>
<evidence type="ECO:0000313" key="5">
    <source>
        <dbReference type="Proteomes" id="UP000766486"/>
    </source>
</evidence>
<dbReference type="CDD" id="cd12148">
    <property type="entry name" value="fungal_TF_MHR"/>
    <property type="match status" value="1"/>
</dbReference>
<gene>
    <name evidence="4" type="ORF">CLO192961_LOCUS120486</name>
</gene>
<dbReference type="Pfam" id="PF04082">
    <property type="entry name" value="Fungal_trans"/>
    <property type="match status" value="1"/>
</dbReference>
<dbReference type="InterPro" id="IPR050987">
    <property type="entry name" value="AtrR-like"/>
</dbReference>
<dbReference type="Proteomes" id="UP000766486">
    <property type="component" value="Unassembled WGS sequence"/>
</dbReference>
<keyword evidence="1" id="KW-0539">Nucleus</keyword>
<evidence type="ECO:0000259" key="3">
    <source>
        <dbReference type="SMART" id="SM00906"/>
    </source>
</evidence>
<feature type="domain" description="Xylanolytic transcriptional activator regulatory" evidence="3">
    <location>
        <begin position="40"/>
        <end position="113"/>
    </location>
</feature>
<sequence>MMIACERWFLPSMDCVTVDTVIYAYLLAAHYLCNRQTRAAFLTLGTTVRAAQSMGLNREAEWGDVSDIERETRRCAWWSVFIGAGFVSMSWGTPPMLSEADCQVRHPTDVEDACNLEQCPGFGSLEKREDGEIRPVTVGSYNRYKAEMYKIAITIMRRVYFTKHRNPEELTLLVSKLHQRLLALERSIPPELRVENHPPSALEENSNMLRKIFAVQALTLRVSYDNMQIFLFRPLIPIGGVPRSLTSTRESSPGLPTQTNLGNVPNVLLNIAQSQCWTSAMRTSMVGQSSDIMKLPQFTFPAVHVGVHTFSAGVMLGLLALTSPLSARGQESKRAIAKIIQVPKVTRLKTHVWGQVTQILTDLLHVVAAEETKALIAGVVGADSMENLAEPEVFGQPSNPYEDLEANFRTENSADGASVIATDGSDFDEQRMNLPTGPVESNMYEPAQTSHSSGPLATGVDDERAQYHPQFDVFDAPNLWLPQQPTDPLQMMDQLWMWDGSFSYH</sequence>
<proteinExistence type="predicted"/>
<dbReference type="SMART" id="SM00906">
    <property type="entry name" value="Fungal_trans"/>
    <property type="match status" value="1"/>
</dbReference>
<protein>
    <recommendedName>
        <fullName evidence="3">Xylanolytic transcriptional activator regulatory domain-containing protein</fullName>
    </recommendedName>
</protein>
<dbReference type="PANTHER" id="PTHR46910:SF17">
    <property type="entry name" value="SCFA-RELATED"/>
    <property type="match status" value="1"/>
</dbReference>
<keyword evidence="5" id="KW-1185">Reference proteome</keyword>
<evidence type="ECO:0000313" key="4">
    <source>
        <dbReference type="EMBL" id="VUC23594.1"/>
    </source>
</evidence>
<dbReference type="EMBL" id="CABFNS010000709">
    <property type="protein sequence ID" value="VUC23594.1"/>
    <property type="molecule type" value="Genomic_DNA"/>
</dbReference>
<organism evidence="4 5">
    <name type="scientific">Bionectria ochroleuca</name>
    <name type="common">Gliocladium roseum</name>
    <dbReference type="NCBI Taxonomy" id="29856"/>
    <lineage>
        <taxon>Eukaryota</taxon>
        <taxon>Fungi</taxon>
        <taxon>Dikarya</taxon>
        <taxon>Ascomycota</taxon>
        <taxon>Pezizomycotina</taxon>
        <taxon>Sordariomycetes</taxon>
        <taxon>Hypocreomycetidae</taxon>
        <taxon>Hypocreales</taxon>
        <taxon>Bionectriaceae</taxon>
        <taxon>Clonostachys</taxon>
    </lineage>
</organism>